<dbReference type="eggNOG" id="COG0553">
    <property type="taxonomic scope" value="Bacteria"/>
</dbReference>
<sequence>MIDAKPFQLRTIETVVRALRDAKGSRRFLVADEVGLGKTIVAQHVIKSMMEGRTKPLVVFYVCSNLAIASQNRDRLLEVLEPDDRAGAACEIDRLSLMPAGQLPQHERLRLFSLTPDTSIPMRKGRRRDGRQSERALIHALVKQLWPAVFKDWKRDVFQRRAAKHWHAIVRSQMAVVRKNARLRQTFRQSVRREFGLRSGQRVRVAFRRLQDTEKHPELELIARLRNALAASAIDDVGPDLIIFDEFQRFRDLLQDQDDDAAARIIKRLRGEDLKSRAGLLLLSATPYRLFSRRWEDATGASHHREFFDLIQFLYGTGPTAKRTRMKCEKAFVRLSDVMRRGELDSPHALEARGEVQDTLRPIMCRTERASHEHGWVDYKTTPHEAPLIAEDLQVFKHLSNSLDPRHRTSAVHYWASIPLPMQTMRRYKVWEDAKPVSAKGVPTLTRTNRNEWARPDQWPHPRLRALEQLRPTKKLALPWVSPSLPWWRLGGGWSGGSVEKLLVFSHFRAVPQTLGALLSYGVEQRLFQGTERDYTRVTRQRLLQASAERAALLALFHPSPALIEHTDPLRADRSSVNTLRDGMRDQVRSLLARLEIPVRPGRLRPTHIVLGALDQRLDSWADLEQMWLDLARKVRRRSSDAGLASLVSTWSDEIVELKSVDPRELDALAEFALSSPGVVVGRALRRHWMPDEDVDWGTFYEAVLRSCWVGMRRYLDSQIFAAALRDSDERDYPVAIRKAVVDGNLEAVLDEHFWITGRLRGVKEDGLLGELDDGLALRTSVFGLSHPTRRSRRAVNFRCHTVLPFTDARAASVGVSGGLEADSKSFRPDTLRKAFNTPFWPHVLATTSVGQEGLDFHVWCRALLHWDLCGNPVDLEQREGRIQRYGGLSVRRALAQRLGERAFDQDGASPWRHVERIAEETTEDDSGMAPWWVCEGAEIERWVLEMPTSAQVRKLAWLKEQRLLYRLALGQPNQEDLLEVLRRKGVNEPEVVRRLALGLSPFFDGY</sequence>
<evidence type="ECO:0000259" key="1">
    <source>
        <dbReference type="SMART" id="SM00487"/>
    </source>
</evidence>
<organism evidence="2 3">
    <name type="scientific">Plesiocystis pacifica SIR-1</name>
    <dbReference type="NCBI Taxonomy" id="391625"/>
    <lineage>
        <taxon>Bacteria</taxon>
        <taxon>Pseudomonadati</taxon>
        <taxon>Myxococcota</taxon>
        <taxon>Polyangia</taxon>
        <taxon>Nannocystales</taxon>
        <taxon>Nannocystaceae</taxon>
        <taxon>Plesiocystis</taxon>
    </lineage>
</organism>
<dbReference type="GO" id="GO:0003677">
    <property type="term" value="F:DNA binding"/>
    <property type="evidence" value="ECO:0007669"/>
    <property type="project" value="InterPro"/>
</dbReference>
<dbReference type="InterPro" id="IPR014001">
    <property type="entry name" value="Helicase_ATP-bd"/>
</dbReference>
<gene>
    <name evidence="2" type="ORF">PPSIR1_38484</name>
</gene>
<dbReference type="InterPro" id="IPR027417">
    <property type="entry name" value="P-loop_NTPase"/>
</dbReference>
<keyword evidence="2" id="KW-0378">Hydrolase</keyword>
<accession>A6G8M0</accession>
<dbReference type="SUPFAM" id="SSF52540">
    <property type="entry name" value="P-loop containing nucleoside triphosphate hydrolases"/>
    <property type="match status" value="2"/>
</dbReference>
<dbReference type="OrthoDB" id="18878at2"/>
<dbReference type="EMBL" id="ABCS01000040">
    <property type="protein sequence ID" value="EDM77797.1"/>
    <property type="molecule type" value="Genomic_DNA"/>
</dbReference>
<dbReference type="RefSeq" id="WP_006973065.1">
    <property type="nucleotide sequence ID" value="NZ_ABCS01000040.1"/>
</dbReference>
<reference evidence="2 3" key="1">
    <citation type="submission" date="2007-06" db="EMBL/GenBank/DDBJ databases">
        <authorList>
            <person name="Shimkets L."/>
            <person name="Ferriera S."/>
            <person name="Johnson J."/>
            <person name="Kravitz S."/>
            <person name="Beeson K."/>
            <person name="Sutton G."/>
            <person name="Rogers Y.-H."/>
            <person name="Friedman R."/>
            <person name="Frazier M."/>
            <person name="Venter J.C."/>
        </authorList>
    </citation>
    <scope>NUCLEOTIDE SEQUENCE [LARGE SCALE GENOMIC DNA]</scope>
    <source>
        <strain evidence="2 3">SIR-1</strain>
    </source>
</reference>
<dbReference type="STRING" id="391625.PPSIR1_38484"/>
<evidence type="ECO:0000313" key="3">
    <source>
        <dbReference type="Proteomes" id="UP000005801"/>
    </source>
</evidence>
<dbReference type="Pfam" id="PF04851">
    <property type="entry name" value="ResIII"/>
    <property type="match status" value="1"/>
</dbReference>
<keyword evidence="2" id="KW-0067">ATP-binding</keyword>
<dbReference type="GO" id="GO:0016787">
    <property type="term" value="F:hydrolase activity"/>
    <property type="evidence" value="ECO:0007669"/>
    <property type="project" value="InterPro"/>
</dbReference>
<protein>
    <submittedName>
        <fullName evidence="2">Helicase-like protein</fullName>
    </submittedName>
</protein>
<evidence type="ECO:0000313" key="2">
    <source>
        <dbReference type="EMBL" id="EDM77797.1"/>
    </source>
</evidence>
<dbReference type="GO" id="GO:0005524">
    <property type="term" value="F:ATP binding"/>
    <property type="evidence" value="ECO:0007669"/>
    <property type="project" value="InterPro"/>
</dbReference>
<feature type="domain" description="Helicase ATP-binding" evidence="1">
    <location>
        <begin position="5"/>
        <end position="308"/>
    </location>
</feature>
<dbReference type="Proteomes" id="UP000005801">
    <property type="component" value="Unassembled WGS sequence"/>
</dbReference>
<name>A6G8M0_9BACT</name>
<dbReference type="InterPro" id="IPR006935">
    <property type="entry name" value="Helicase/UvrB_N"/>
</dbReference>
<keyword evidence="2" id="KW-0347">Helicase</keyword>
<comment type="caution">
    <text evidence="2">The sequence shown here is derived from an EMBL/GenBank/DDBJ whole genome shotgun (WGS) entry which is preliminary data.</text>
</comment>
<dbReference type="GO" id="GO:0004386">
    <property type="term" value="F:helicase activity"/>
    <property type="evidence" value="ECO:0007669"/>
    <property type="project" value="UniProtKB-KW"/>
</dbReference>
<keyword evidence="3" id="KW-1185">Reference proteome</keyword>
<dbReference type="AlphaFoldDB" id="A6G8M0"/>
<dbReference type="Gene3D" id="3.40.50.300">
    <property type="entry name" value="P-loop containing nucleotide triphosphate hydrolases"/>
    <property type="match status" value="2"/>
</dbReference>
<proteinExistence type="predicted"/>
<keyword evidence="2" id="KW-0547">Nucleotide-binding</keyword>
<dbReference type="SMART" id="SM00487">
    <property type="entry name" value="DEXDc"/>
    <property type="match status" value="1"/>
</dbReference>